<dbReference type="AlphaFoldDB" id="A0AAN9L6H4"/>
<evidence type="ECO:0000313" key="3">
    <source>
        <dbReference type="Proteomes" id="UP001367508"/>
    </source>
</evidence>
<protein>
    <submittedName>
        <fullName evidence="2">Uncharacterized protein</fullName>
    </submittedName>
</protein>
<feature type="region of interest" description="Disordered" evidence="1">
    <location>
        <begin position="1"/>
        <end position="29"/>
    </location>
</feature>
<proteinExistence type="predicted"/>
<accession>A0AAN9L6H4</accession>
<feature type="compositionally biased region" description="Basic residues" evidence="1">
    <location>
        <begin position="1"/>
        <end position="11"/>
    </location>
</feature>
<keyword evidence="3" id="KW-1185">Reference proteome</keyword>
<reference evidence="2 3" key="1">
    <citation type="submission" date="2024-01" db="EMBL/GenBank/DDBJ databases">
        <title>The genomes of 5 underutilized Papilionoideae crops provide insights into root nodulation and disease resistanc.</title>
        <authorList>
            <person name="Jiang F."/>
        </authorList>
    </citation>
    <scope>NUCLEOTIDE SEQUENCE [LARGE SCALE GENOMIC DNA]</scope>
    <source>
        <strain evidence="2">LVBAO_FW01</strain>
        <tissue evidence="2">Leaves</tissue>
    </source>
</reference>
<sequence length="92" mass="10231">MKKKKRLRKVKVKDEAKRDRKGDGLIGGDDKALWPRSSLIGAGGERGEKISIFGGAKEKRMNGFNEGNGRMVVDNDDRFEVVADNGGRVVKW</sequence>
<feature type="compositionally biased region" description="Basic and acidic residues" evidence="1">
    <location>
        <begin position="12"/>
        <end position="29"/>
    </location>
</feature>
<dbReference type="Proteomes" id="UP001367508">
    <property type="component" value="Unassembled WGS sequence"/>
</dbReference>
<gene>
    <name evidence="2" type="ORF">VNO77_22681</name>
</gene>
<comment type="caution">
    <text evidence="2">The sequence shown here is derived from an EMBL/GenBank/DDBJ whole genome shotgun (WGS) entry which is preliminary data.</text>
</comment>
<organism evidence="2 3">
    <name type="scientific">Canavalia gladiata</name>
    <name type="common">Sword bean</name>
    <name type="synonym">Dolichos gladiatus</name>
    <dbReference type="NCBI Taxonomy" id="3824"/>
    <lineage>
        <taxon>Eukaryota</taxon>
        <taxon>Viridiplantae</taxon>
        <taxon>Streptophyta</taxon>
        <taxon>Embryophyta</taxon>
        <taxon>Tracheophyta</taxon>
        <taxon>Spermatophyta</taxon>
        <taxon>Magnoliopsida</taxon>
        <taxon>eudicotyledons</taxon>
        <taxon>Gunneridae</taxon>
        <taxon>Pentapetalae</taxon>
        <taxon>rosids</taxon>
        <taxon>fabids</taxon>
        <taxon>Fabales</taxon>
        <taxon>Fabaceae</taxon>
        <taxon>Papilionoideae</taxon>
        <taxon>50 kb inversion clade</taxon>
        <taxon>NPAAA clade</taxon>
        <taxon>indigoferoid/millettioid clade</taxon>
        <taxon>Phaseoleae</taxon>
        <taxon>Canavalia</taxon>
    </lineage>
</organism>
<name>A0AAN9L6H4_CANGL</name>
<evidence type="ECO:0000313" key="2">
    <source>
        <dbReference type="EMBL" id="KAK7328569.1"/>
    </source>
</evidence>
<dbReference type="EMBL" id="JAYMYQ010000005">
    <property type="protein sequence ID" value="KAK7328569.1"/>
    <property type="molecule type" value="Genomic_DNA"/>
</dbReference>
<evidence type="ECO:0000256" key="1">
    <source>
        <dbReference type="SAM" id="MobiDB-lite"/>
    </source>
</evidence>